<sequence length="105" mass="12165">MHVNDTTKDRETTWHILNTRMHRTTPEAEHMHNPWGPIRIHMTHMSHMAHIKYRKYMSPLAGPGSTGIDRSRIRIGRSDRFGAGRLGPIPEFLNLASYHLESKNV</sequence>
<gene>
    <name evidence="1" type="ORF">Taro_013744</name>
</gene>
<dbReference type="AlphaFoldDB" id="A0A843UCI2"/>
<keyword evidence="2" id="KW-1185">Reference proteome</keyword>
<evidence type="ECO:0000313" key="2">
    <source>
        <dbReference type="Proteomes" id="UP000652761"/>
    </source>
</evidence>
<dbReference type="Proteomes" id="UP000652761">
    <property type="component" value="Unassembled WGS sequence"/>
</dbReference>
<evidence type="ECO:0000313" key="1">
    <source>
        <dbReference type="EMBL" id="MQL81278.1"/>
    </source>
</evidence>
<accession>A0A843UCI2</accession>
<name>A0A843UCI2_COLES</name>
<comment type="caution">
    <text evidence="1">The sequence shown here is derived from an EMBL/GenBank/DDBJ whole genome shotgun (WGS) entry which is preliminary data.</text>
</comment>
<protein>
    <submittedName>
        <fullName evidence="1">Uncharacterized protein</fullName>
    </submittedName>
</protein>
<reference evidence="1" key="1">
    <citation type="submission" date="2017-07" db="EMBL/GenBank/DDBJ databases">
        <title>Taro Niue Genome Assembly and Annotation.</title>
        <authorList>
            <person name="Atibalentja N."/>
            <person name="Keating K."/>
            <person name="Fields C.J."/>
        </authorList>
    </citation>
    <scope>NUCLEOTIDE SEQUENCE</scope>
    <source>
        <strain evidence="1">Niue_2</strain>
        <tissue evidence="1">Leaf</tissue>
    </source>
</reference>
<proteinExistence type="predicted"/>
<organism evidence="1 2">
    <name type="scientific">Colocasia esculenta</name>
    <name type="common">Wild taro</name>
    <name type="synonym">Arum esculentum</name>
    <dbReference type="NCBI Taxonomy" id="4460"/>
    <lineage>
        <taxon>Eukaryota</taxon>
        <taxon>Viridiplantae</taxon>
        <taxon>Streptophyta</taxon>
        <taxon>Embryophyta</taxon>
        <taxon>Tracheophyta</taxon>
        <taxon>Spermatophyta</taxon>
        <taxon>Magnoliopsida</taxon>
        <taxon>Liliopsida</taxon>
        <taxon>Araceae</taxon>
        <taxon>Aroideae</taxon>
        <taxon>Colocasieae</taxon>
        <taxon>Colocasia</taxon>
    </lineage>
</organism>
<dbReference type="EMBL" id="NMUH01000558">
    <property type="protein sequence ID" value="MQL81278.1"/>
    <property type="molecule type" value="Genomic_DNA"/>
</dbReference>